<dbReference type="EMBL" id="JABANM010017232">
    <property type="protein sequence ID" value="KAF4728114.1"/>
    <property type="molecule type" value="Genomic_DNA"/>
</dbReference>
<dbReference type="Proteomes" id="UP000574390">
    <property type="component" value="Unassembled WGS sequence"/>
</dbReference>
<accession>A0A7J6SD04</accession>
<evidence type="ECO:0000313" key="2">
    <source>
        <dbReference type="EMBL" id="KAF4728114.1"/>
    </source>
</evidence>
<gene>
    <name evidence="2" type="ORF">FOZ62_025878</name>
    <name evidence="3" type="ORF">FOZ63_009472</name>
</gene>
<dbReference type="Proteomes" id="UP000553632">
    <property type="component" value="Unassembled WGS sequence"/>
</dbReference>
<feature type="region of interest" description="Disordered" evidence="1">
    <location>
        <begin position="21"/>
        <end position="105"/>
    </location>
</feature>
<feature type="compositionally biased region" description="Basic residues" evidence="1">
    <location>
        <begin position="92"/>
        <end position="105"/>
    </location>
</feature>
<feature type="non-terminal residue" evidence="3">
    <location>
        <position position="198"/>
    </location>
</feature>
<comment type="caution">
    <text evidence="3">The sequence shown here is derived from an EMBL/GenBank/DDBJ whole genome shotgun (WGS) entry which is preliminary data.</text>
</comment>
<protein>
    <submittedName>
        <fullName evidence="3">Uncharacterized protein</fullName>
    </submittedName>
</protein>
<keyword evidence="4" id="KW-1185">Reference proteome</keyword>
<proteinExistence type="predicted"/>
<dbReference type="EMBL" id="JABANO010019213">
    <property type="protein sequence ID" value="KAF4730535.1"/>
    <property type="molecule type" value="Genomic_DNA"/>
</dbReference>
<evidence type="ECO:0000313" key="4">
    <source>
        <dbReference type="Proteomes" id="UP000553632"/>
    </source>
</evidence>
<evidence type="ECO:0000313" key="3">
    <source>
        <dbReference type="EMBL" id="KAF4730535.1"/>
    </source>
</evidence>
<reference evidence="4 5" key="1">
    <citation type="submission" date="2020-04" db="EMBL/GenBank/DDBJ databases">
        <title>Perkinsus olseni comparative genomics.</title>
        <authorList>
            <person name="Bogema D.R."/>
        </authorList>
    </citation>
    <scope>NUCLEOTIDE SEQUENCE [LARGE SCALE GENOMIC DNA]</scope>
    <source>
        <strain evidence="2">ATCC PRA-205</strain>
        <strain evidence="3 4">ATCC PRA-207</strain>
    </source>
</reference>
<name>A0A7J6SD04_PEROL</name>
<dbReference type="AlphaFoldDB" id="A0A7J6SD04"/>
<feature type="compositionally biased region" description="Acidic residues" evidence="1">
    <location>
        <begin position="71"/>
        <end position="89"/>
    </location>
</feature>
<sequence length="198" mass="22948">ATMKKMYEQVIGRQLERQKLIHAAEKKGPSLVEPDDDALETERKMRKKKERKHHKKHHHHHHKRSRHYDDIDNDDDNRSDSGLSDDDDERQGKRRTHRDRKSRRDRHSLWLGHVRGVEGQLVVIIIIGVVPPVQALMVKIALRPARAVDIMRAVHRRRVATKGDRPSRKVLTVDEVSVLDSRLADVVILRPVAEVCGC</sequence>
<evidence type="ECO:0000256" key="1">
    <source>
        <dbReference type="SAM" id="MobiDB-lite"/>
    </source>
</evidence>
<organism evidence="3 4">
    <name type="scientific">Perkinsus olseni</name>
    <name type="common">Perkinsus atlanticus</name>
    <dbReference type="NCBI Taxonomy" id="32597"/>
    <lineage>
        <taxon>Eukaryota</taxon>
        <taxon>Sar</taxon>
        <taxon>Alveolata</taxon>
        <taxon>Perkinsozoa</taxon>
        <taxon>Perkinsea</taxon>
        <taxon>Perkinsida</taxon>
        <taxon>Perkinsidae</taxon>
        <taxon>Perkinsus</taxon>
    </lineage>
</organism>
<feature type="compositionally biased region" description="Basic residues" evidence="1">
    <location>
        <begin position="44"/>
        <end position="66"/>
    </location>
</feature>
<evidence type="ECO:0000313" key="5">
    <source>
        <dbReference type="Proteomes" id="UP000574390"/>
    </source>
</evidence>